<dbReference type="InterPro" id="IPR044974">
    <property type="entry name" value="Disease_R_plants"/>
</dbReference>
<dbReference type="Pfam" id="PF23559">
    <property type="entry name" value="WHD_DRP"/>
    <property type="match status" value="1"/>
</dbReference>
<dbReference type="PANTHER" id="PTHR23155">
    <property type="entry name" value="DISEASE RESISTANCE PROTEIN RP"/>
    <property type="match status" value="1"/>
</dbReference>
<comment type="caution">
    <text evidence="7">The sequence shown here is derived from an EMBL/GenBank/DDBJ whole genome shotgun (WGS) entry which is preliminary data.</text>
</comment>
<name>A0A834ZYH3_9POAL</name>
<keyword evidence="8" id="KW-1185">Reference proteome</keyword>
<dbReference type="Pfam" id="PF00931">
    <property type="entry name" value="NB-ARC"/>
    <property type="match status" value="1"/>
</dbReference>
<evidence type="ECO:0008006" key="9">
    <source>
        <dbReference type="Google" id="ProtNLM"/>
    </source>
</evidence>
<protein>
    <recommendedName>
        <fullName evidence="9">NB-ARC domain-containing protein</fullName>
    </recommendedName>
</protein>
<dbReference type="SUPFAM" id="SSF52058">
    <property type="entry name" value="L domain-like"/>
    <property type="match status" value="1"/>
</dbReference>
<dbReference type="EMBL" id="JACEFO010003034">
    <property type="protein sequence ID" value="KAF8644978.1"/>
    <property type="molecule type" value="Genomic_DNA"/>
</dbReference>
<feature type="domain" description="Disease resistance protein winged helix" evidence="5">
    <location>
        <begin position="255"/>
        <end position="324"/>
    </location>
</feature>
<feature type="domain" description="Disease resistance R13L4/SHOC-2-like LRR" evidence="6">
    <location>
        <begin position="379"/>
        <end position="679"/>
    </location>
</feature>
<evidence type="ECO:0000256" key="2">
    <source>
        <dbReference type="ARBA" id="ARBA00022821"/>
    </source>
</evidence>
<dbReference type="OrthoDB" id="676979at2759"/>
<sequence>MAALTRSHGDNDDDSLARWQSGFARARRSWLAMRLPPPSSTSGNGSTNPGRHERYRVDHLVEKTHGATSTINLRISALLKKASDLIGIDEPRDTVIDMLSQGKNNDKFSKKVKIVCIVGSGGLGKTTLAKAAADTMGLTADELIIRICEFLDGKRWFIVVDDIWDGKIWVEAIEQAFVASNPGSRIIVTTRKSEVAKNIGVDEQYPIQPLSEGYSKMLLSKISGIEDKLLDHDDVVKKILDKCDGVPLAITAIAKDDYVDKNMLIWRWIAEGLVHTETENGNNDLFKVGERYFHELISRCLIQPIEDGGVLVGCHVHDFVLHLIRELSREEDFVSVLDGEQRSLSLPQGKVRRLALQNILDTKNRGTVKVDDLRMPVARSFNAMYTNMVTPTDGFELLRVLALEYCWVKEDYLKLIGKLRHLRYLGLTGTRIRNLPEEVGHLKFLQTLMLHETGIEELPRSLEQLTQLMCLRGDEKTRVPEWIGKLTSLLELRMYPGAEGKCFVQELGKLRHIRVLKAEINLKDEGEERDLLESLSKLEEAESIVVSTMGVIKLREGVMQPILVLNCKNVRVLDLRALIFPRRPACINAQDLPELNKLSLCVGVLEQDDVQIIGMFQQLLDLSISGPVPDGCDSIIVSSEAGFQNLATLSYSANIKFVAGAMPRLENIKLWINAYDVLDVRNHVLDLDWETSTLFSKSRLS</sequence>
<evidence type="ECO:0000259" key="6">
    <source>
        <dbReference type="Pfam" id="PF23598"/>
    </source>
</evidence>
<evidence type="ECO:0000313" key="8">
    <source>
        <dbReference type="Proteomes" id="UP000636709"/>
    </source>
</evidence>
<keyword evidence="1" id="KW-0677">Repeat</keyword>
<dbReference type="PRINTS" id="PR00364">
    <property type="entry name" value="DISEASERSIST"/>
</dbReference>
<dbReference type="GO" id="GO:0043531">
    <property type="term" value="F:ADP binding"/>
    <property type="evidence" value="ECO:0007669"/>
    <property type="project" value="InterPro"/>
</dbReference>
<feature type="region of interest" description="Disordered" evidence="3">
    <location>
        <begin position="31"/>
        <end position="52"/>
    </location>
</feature>
<dbReference type="InterPro" id="IPR032675">
    <property type="entry name" value="LRR_dom_sf"/>
</dbReference>
<dbReference type="Gene3D" id="3.40.50.300">
    <property type="entry name" value="P-loop containing nucleotide triphosphate hydrolases"/>
    <property type="match status" value="2"/>
</dbReference>
<evidence type="ECO:0000259" key="4">
    <source>
        <dbReference type="Pfam" id="PF00931"/>
    </source>
</evidence>
<dbReference type="InterPro" id="IPR002182">
    <property type="entry name" value="NB-ARC"/>
</dbReference>
<dbReference type="InterPro" id="IPR058922">
    <property type="entry name" value="WHD_DRP"/>
</dbReference>
<accession>A0A834ZYH3</accession>
<dbReference type="SUPFAM" id="SSF52540">
    <property type="entry name" value="P-loop containing nucleoside triphosphate hydrolases"/>
    <property type="match status" value="1"/>
</dbReference>
<dbReference type="Gene3D" id="3.80.10.10">
    <property type="entry name" value="Ribonuclease Inhibitor"/>
    <property type="match status" value="1"/>
</dbReference>
<dbReference type="GO" id="GO:0098542">
    <property type="term" value="P:defense response to other organism"/>
    <property type="evidence" value="ECO:0007669"/>
    <property type="project" value="TreeGrafter"/>
</dbReference>
<evidence type="ECO:0000256" key="1">
    <source>
        <dbReference type="ARBA" id="ARBA00022737"/>
    </source>
</evidence>
<gene>
    <name evidence="7" type="ORF">HU200_066267</name>
</gene>
<reference evidence="7" key="1">
    <citation type="submission" date="2020-07" db="EMBL/GenBank/DDBJ databases">
        <title>Genome sequence and genetic diversity analysis of an under-domesticated orphan crop, white fonio (Digitaria exilis).</title>
        <authorList>
            <person name="Bennetzen J.L."/>
            <person name="Chen S."/>
            <person name="Ma X."/>
            <person name="Wang X."/>
            <person name="Yssel A.E.J."/>
            <person name="Chaluvadi S.R."/>
            <person name="Johnson M."/>
            <person name="Gangashetty P."/>
            <person name="Hamidou F."/>
            <person name="Sanogo M.D."/>
            <person name="Zwaenepoel A."/>
            <person name="Wallace J."/>
            <person name="Van De Peer Y."/>
            <person name="Van Deynze A."/>
        </authorList>
    </citation>
    <scope>NUCLEOTIDE SEQUENCE</scope>
    <source>
        <tissue evidence="7">Leaves</tissue>
    </source>
</reference>
<dbReference type="PANTHER" id="PTHR23155:SF1228">
    <property type="entry name" value="NB-ARC DOMAIN CONTAINING PROTEIN, EXPRESSED"/>
    <property type="match status" value="1"/>
</dbReference>
<evidence type="ECO:0000259" key="5">
    <source>
        <dbReference type="Pfam" id="PF23559"/>
    </source>
</evidence>
<dbReference type="Proteomes" id="UP000636709">
    <property type="component" value="Unassembled WGS sequence"/>
</dbReference>
<dbReference type="InterPro" id="IPR055414">
    <property type="entry name" value="LRR_R13L4/SHOC2-like"/>
</dbReference>
<organism evidence="7 8">
    <name type="scientific">Digitaria exilis</name>
    <dbReference type="NCBI Taxonomy" id="1010633"/>
    <lineage>
        <taxon>Eukaryota</taxon>
        <taxon>Viridiplantae</taxon>
        <taxon>Streptophyta</taxon>
        <taxon>Embryophyta</taxon>
        <taxon>Tracheophyta</taxon>
        <taxon>Spermatophyta</taxon>
        <taxon>Magnoliopsida</taxon>
        <taxon>Liliopsida</taxon>
        <taxon>Poales</taxon>
        <taxon>Poaceae</taxon>
        <taxon>PACMAD clade</taxon>
        <taxon>Panicoideae</taxon>
        <taxon>Panicodae</taxon>
        <taxon>Paniceae</taxon>
        <taxon>Anthephorinae</taxon>
        <taxon>Digitaria</taxon>
    </lineage>
</organism>
<keyword evidence="2" id="KW-0611">Plant defense</keyword>
<evidence type="ECO:0000313" key="7">
    <source>
        <dbReference type="EMBL" id="KAF8644978.1"/>
    </source>
</evidence>
<dbReference type="Pfam" id="PF23598">
    <property type="entry name" value="LRR_14"/>
    <property type="match status" value="1"/>
</dbReference>
<dbReference type="InterPro" id="IPR027417">
    <property type="entry name" value="P-loop_NTPase"/>
</dbReference>
<dbReference type="AlphaFoldDB" id="A0A834ZYH3"/>
<feature type="domain" description="NB-ARC" evidence="4">
    <location>
        <begin position="142"/>
        <end position="221"/>
    </location>
</feature>
<feature type="compositionally biased region" description="Low complexity" evidence="3">
    <location>
        <begin position="40"/>
        <end position="49"/>
    </location>
</feature>
<proteinExistence type="predicted"/>
<evidence type="ECO:0000256" key="3">
    <source>
        <dbReference type="SAM" id="MobiDB-lite"/>
    </source>
</evidence>